<name>A0A3M0G2L6_9FLAO</name>
<protein>
    <recommendedName>
        <fullName evidence="4">YhhN-like protein</fullName>
    </recommendedName>
</protein>
<feature type="transmembrane region" description="Helical" evidence="1">
    <location>
        <begin position="191"/>
        <end position="211"/>
    </location>
</feature>
<feature type="transmembrane region" description="Helical" evidence="1">
    <location>
        <begin position="42"/>
        <end position="62"/>
    </location>
</feature>
<keyword evidence="1" id="KW-0812">Transmembrane</keyword>
<feature type="transmembrane region" description="Helical" evidence="1">
    <location>
        <begin position="68"/>
        <end position="88"/>
    </location>
</feature>
<dbReference type="Proteomes" id="UP000281985">
    <property type="component" value="Unassembled WGS sequence"/>
</dbReference>
<keyword evidence="3" id="KW-1185">Reference proteome</keyword>
<keyword evidence="1" id="KW-0472">Membrane</keyword>
<proteinExistence type="predicted"/>
<evidence type="ECO:0000313" key="3">
    <source>
        <dbReference type="Proteomes" id="UP000281985"/>
    </source>
</evidence>
<evidence type="ECO:0008006" key="4">
    <source>
        <dbReference type="Google" id="ProtNLM"/>
    </source>
</evidence>
<organism evidence="2 3">
    <name type="scientific">Dokdonia sinensis</name>
    <dbReference type="NCBI Taxonomy" id="2479847"/>
    <lineage>
        <taxon>Bacteria</taxon>
        <taxon>Pseudomonadati</taxon>
        <taxon>Bacteroidota</taxon>
        <taxon>Flavobacteriia</taxon>
        <taxon>Flavobacteriales</taxon>
        <taxon>Flavobacteriaceae</taxon>
        <taxon>Dokdonia</taxon>
    </lineage>
</organism>
<dbReference type="EMBL" id="REFV01000022">
    <property type="protein sequence ID" value="RMB56143.1"/>
    <property type="molecule type" value="Genomic_DNA"/>
</dbReference>
<accession>A0A3M0G2L6</accession>
<sequence length="236" mass="27549">MSLATLYFVSIDAYTYTAAMRFLFKLVLLCTFLHYKEVQDKNAFYTFFGLLLLTDVLALFVAEVNNYFLVPIGIIFFVCYILLLRDAYRQFKIQDPRNVVAFYYLFVILINAVLVILHLINLYGYMEGQLAIFIGQVFYNIALYFMIVLSLAYYLNSYSKKSMYFLIASLSFVCSDILVSAFLFYNIQESIISFHTFLSMIGYVFFFNYFFTAEKPQMIEAEILKELSERKAASKG</sequence>
<feature type="transmembrane region" description="Helical" evidence="1">
    <location>
        <begin position="162"/>
        <end position="185"/>
    </location>
</feature>
<reference evidence="2 3" key="1">
    <citation type="submission" date="2018-10" db="EMBL/GenBank/DDBJ databases">
        <title>Dokdonia luteus sp. nov., isolated from sea water.</title>
        <authorList>
            <person name="Zhou L.Y."/>
            <person name="Du Z.J."/>
        </authorList>
    </citation>
    <scope>NUCLEOTIDE SEQUENCE [LARGE SCALE GENOMIC DNA]</scope>
    <source>
        <strain evidence="2 3">SH27</strain>
    </source>
</reference>
<gene>
    <name evidence="2" type="ORF">EAX61_15780</name>
</gene>
<evidence type="ECO:0000313" key="2">
    <source>
        <dbReference type="EMBL" id="RMB56143.1"/>
    </source>
</evidence>
<dbReference type="AlphaFoldDB" id="A0A3M0G2L6"/>
<feature type="transmembrane region" description="Helical" evidence="1">
    <location>
        <begin position="130"/>
        <end position="155"/>
    </location>
</feature>
<keyword evidence="1" id="KW-1133">Transmembrane helix</keyword>
<feature type="transmembrane region" description="Helical" evidence="1">
    <location>
        <begin position="13"/>
        <end position="35"/>
    </location>
</feature>
<feature type="transmembrane region" description="Helical" evidence="1">
    <location>
        <begin position="100"/>
        <end position="124"/>
    </location>
</feature>
<evidence type="ECO:0000256" key="1">
    <source>
        <dbReference type="SAM" id="Phobius"/>
    </source>
</evidence>
<comment type="caution">
    <text evidence="2">The sequence shown here is derived from an EMBL/GenBank/DDBJ whole genome shotgun (WGS) entry which is preliminary data.</text>
</comment>